<keyword evidence="10" id="KW-1185">Reference proteome</keyword>
<comment type="cofactor">
    <cofactor evidence="1">
        <name>Mg(2+)</name>
        <dbReference type="ChEBI" id="CHEBI:18420"/>
    </cofactor>
</comment>
<evidence type="ECO:0000313" key="10">
    <source>
        <dbReference type="Proteomes" id="UP000327013"/>
    </source>
</evidence>
<dbReference type="SUPFAM" id="SSF52540">
    <property type="entry name" value="P-loop containing nucleoside triphosphate hydrolases"/>
    <property type="match status" value="1"/>
</dbReference>
<feature type="transmembrane region" description="Helical" evidence="7">
    <location>
        <begin position="6"/>
        <end position="25"/>
    </location>
</feature>
<proteinExistence type="inferred from homology"/>
<dbReference type="InterPro" id="IPR003959">
    <property type="entry name" value="ATPase_AAA_core"/>
</dbReference>
<dbReference type="InterPro" id="IPR058017">
    <property type="entry name" value="At3g28540-like_C"/>
</dbReference>
<dbReference type="InterPro" id="IPR003593">
    <property type="entry name" value="AAA+_ATPase"/>
</dbReference>
<dbReference type="Proteomes" id="UP000327013">
    <property type="component" value="Chromosome 1"/>
</dbReference>
<dbReference type="AlphaFoldDB" id="A0A5N6QKY7"/>
<sequence length="502" mass="57263">MVLRNLIFLGFVIVCLLVIIRVLLFKTGLIYIVKKWWRWIEDCFHVNQFLKVPEYNESMQENQLYKKVSLYLNSLSTLEDSDFTNLVTGKKPHEIVLCLDPNQTVEDNFLGAVVTWTNGDNIEQNGFRSFVLKVRKADKRRILKPYLQHIHTVADEIEQRKQRDLKLYLNIKRPDEDEDRNPHVLHRRGAGNVRWRSVPFTHPSTFDTIAMEDDLKNKVKSDLESFLKAKQYYHRLGRVWKRSFLLYGPSGTGKSSFVAAMANFLSYDVFDIDLSKVMNDSDLNFLLLQTTCKSIIVMEDLDRFLMEKSTAVSLSGMLNFMDGILNSCCAEERIMVFTMNSKDHIDPALLRPGRIDVHIHFPLCDFLAFKTLANSYLGLKDHKLFSQVEEIFQSGSSLSPAEIGELMITNRNSPSRAIKSVITALQTDGDGRGVGKIGPRLGNSGPRKSVEEAGETGGVFCNETGHTVKEFRKLYGFLRLKTNKVSHSHSFDSASSTTQKDV</sequence>
<dbReference type="EMBL" id="CM017321">
    <property type="protein sequence ID" value="KAE7999319.1"/>
    <property type="molecule type" value="Genomic_DNA"/>
</dbReference>
<gene>
    <name evidence="9" type="ORF">FH972_003763</name>
</gene>
<evidence type="ECO:0000313" key="9">
    <source>
        <dbReference type="EMBL" id="KAE7999319.1"/>
    </source>
</evidence>
<dbReference type="GO" id="GO:0016887">
    <property type="term" value="F:ATP hydrolysis activity"/>
    <property type="evidence" value="ECO:0007669"/>
    <property type="project" value="InterPro"/>
</dbReference>
<keyword evidence="7" id="KW-1133">Transmembrane helix</keyword>
<evidence type="ECO:0000256" key="7">
    <source>
        <dbReference type="SAM" id="Phobius"/>
    </source>
</evidence>
<evidence type="ECO:0000256" key="6">
    <source>
        <dbReference type="SAM" id="MobiDB-lite"/>
    </source>
</evidence>
<evidence type="ECO:0000256" key="3">
    <source>
        <dbReference type="ARBA" id="ARBA00022801"/>
    </source>
</evidence>
<feature type="domain" description="AAA+ ATPase" evidence="8">
    <location>
        <begin position="240"/>
        <end position="365"/>
    </location>
</feature>
<dbReference type="InterPro" id="IPR050747">
    <property type="entry name" value="Mitochondrial_chaperone_BCS1"/>
</dbReference>
<dbReference type="GO" id="GO:0006950">
    <property type="term" value="P:response to stress"/>
    <property type="evidence" value="ECO:0007669"/>
    <property type="project" value="UniProtKB-ARBA"/>
</dbReference>
<keyword evidence="7" id="KW-0812">Transmembrane</keyword>
<feature type="region of interest" description="Disordered" evidence="6">
    <location>
        <begin position="433"/>
        <end position="453"/>
    </location>
</feature>
<name>A0A5N6QKY7_9ROSI</name>
<keyword evidence="3" id="KW-0378">Hydrolase</keyword>
<dbReference type="Pfam" id="PF00004">
    <property type="entry name" value="AAA"/>
    <property type="match status" value="1"/>
</dbReference>
<organism evidence="9 10">
    <name type="scientific">Carpinus fangiana</name>
    <dbReference type="NCBI Taxonomy" id="176857"/>
    <lineage>
        <taxon>Eukaryota</taxon>
        <taxon>Viridiplantae</taxon>
        <taxon>Streptophyta</taxon>
        <taxon>Embryophyta</taxon>
        <taxon>Tracheophyta</taxon>
        <taxon>Spermatophyta</taxon>
        <taxon>Magnoliopsida</taxon>
        <taxon>eudicotyledons</taxon>
        <taxon>Gunneridae</taxon>
        <taxon>Pentapetalae</taxon>
        <taxon>rosids</taxon>
        <taxon>fabids</taxon>
        <taxon>Fagales</taxon>
        <taxon>Betulaceae</taxon>
        <taxon>Carpinus</taxon>
    </lineage>
</organism>
<dbReference type="Pfam" id="PF25568">
    <property type="entry name" value="AAA_lid_At3g28540"/>
    <property type="match status" value="1"/>
</dbReference>
<comment type="catalytic activity">
    <reaction evidence="5">
        <text>ATP + H2O = ADP + phosphate + H(+)</text>
        <dbReference type="Rhea" id="RHEA:13065"/>
        <dbReference type="ChEBI" id="CHEBI:15377"/>
        <dbReference type="ChEBI" id="CHEBI:15378"/>
        <dbReference type="ChEBI" id="CHEBI:30616"/>
        <dbReference type="ChEBI" id="CHEBI:43474"/>
        <dbReference type="ChEBI" id="CHEBI:456216"/>
    </reaction>
</comment>
<evidence type="ECO:0000256" key="1">
    <source>
        <dbReference type="ARBA" id="ARBA00001946"/>
    </source>
</evidence>
<dbReference type="SMART" id="SM00382">
    <property type="entry name" value="AAA"/>
    <property type="match status" value="1"/>
</dbReference>
<evidence type="ECO:0000256" key="4">
    <source>
        <dbReference type="ARBA" id="ARBA00022842"/>
    </source>
</evidence>
<protein>
    <recommendedName>
        <fullName evidence="8">AAA+ ATPase domain-containing protein</fullName>
    </recommendedName>
</protein>
<dbReference type="PANTHER" id="PTHR23070">
    <property type="entry name" value="BCS1 AAA-TYPE ATPASE"/>
    <property type="match status" value="1"/>
</dbReference>
<keyword evidence="4" id="KW-0460">Magnesium</keyword>
<dbReference type="InterPro" id="IPR025753">
    <property type="entry name" value="AAA_N_dom"/>
</dbReference>
<dbReference type="Pfam" id="PF14363">
    <property type="entry name" value="AAA_assoc"/>
    <property type="match status" value="1"/>
</dbReference>
<dbReference type="GO" id="GO:0005524">
    <property type="term" value="F:ATP binding"/>
    <property type="evidence" value="ECO:0007669"/>
    <property type="project" value="InterPro"/>
</dbReference>
<comment type="similarity">
    <text evidence="2">Belongs to the AAA ATPase family. BCS1 subfamily.</text>
</comment>
<dbReference type="OrthoDB" id="10251412at2759"/>
<accession>A0A5N6QKY7</accession>
<keyword evidence="7" id="KW-0472">Membrane</keyword>
<reference evidence="9 10" key="1">
    <citation type="submission" date="2019-06" db="EMBL/GenBank/DDBJ databases">
        <title>A chromosomal-level reference genome of Carpinus fangiana (Coryloideae, Betulaceae).</title>
        <authorList>
            <person name="Yang X."/>
            <person name="Wang Z."/>
            <person name="Zhang L."/>
            <person name="Hao G."/>
            <person name="Liu J."/>
            <person name="Yang Y."/>
        </authorList>
    </citation>
    <scope>NUCLEOTIDE SEQUENCE [LARGE SCALE GENOMIC DNA]</scope>
    <source>
        <strain evidence="9">Cfa_2016G</strain>
        <tissue evidence="9">Leaf</tissue>
    </source>
</reference>
<evidence type="ECO:0000256" key="5">
    <source>
        <dbReference type="ARBA" id="ARBA00049360"/>
    </source>
</evidence>
<evidence type="ECO:0000256" key="2">
    <source>
        <dbReference type="ARBA" id="ARBA00007448"/>
    </source>
</evidence>
<dbReference type="InterPro" id="IPR027417">
    <property type="entry name" value="P-loop_NTPase"/>
</dbReference>
<dbReference type="Gene3D" id="6.10.280.40">
    <property type="match status" value="1"/>
</dbReference>
<dbReference type="Gene3D" id="3.40.50.300">
    <property type="entry name" value="P-loop containing nucleotide triphosphate hydrolases"/>
    <property type="match status" value="1"/>
</dbReference>
<evidence type="ECO:0000259" key="8">
    <source>
        <dbReference type="SMART" id="SM00382"/>
    </source>
</evidence>